<dbReference type="RefSeq" id="WP_095957243.1">
    <property type="nucleotide sequence ID" value="NZ_CP022203.1"/>
</dbReference>
<protein>
    <submittedName>
        <fullName evidence="2">Uncharacterized protein</fullName>
    </submittedName>
</protein>
<dbReference type="Proteomes" id="UP000217343">
    <property type="component" value="Chromosome"/>
</dbReference>
<dbReference type="KEGG" id="mmas:MYMAC_000982"/>
<keyword evidence="3" id="KW-1185">Reference proteome</keyword>
<keyword evidence="1" id="KW-0812">Transmembrane</keyword>
<feature type="transmembrane region" description="Helical" evidence="1">
    <location>
        <begin position="6"/>
        <end position="25"/>
    </location>
</feature>
<proteinExistence type="predicted"/>
<dbReference type="AlphaFoldDB" id="A0A250JPI3"/>
<evidence type="ECO:0000313" key="2">
    <source>
        <dbReference type="EMBL" id="ATB45397.1"/>
    </source>
</evidence>
<keyword evidence="1" id="KW-0472">Membrane</keyword>
<accession>A0A250JPI3</accession>
<gene>
    <name evidence="2" type="ORF">MYMAC_000982</name>
</gene>
<evidence type="ECO:0000256" key="1">
    <source>
        <dbReference type="SAM" id="Phobius"/>
    </source>
</evidence>
<keyword evidence="1" id="KW-1133">Transmembrane helix</keyword>
<organism evidence="2 3">
    <name type="scientific">Corallococcus macrosporus DSM 14697</name>
    <dbReference type="NCBI Taxonomy" id="1189310"/>
    <lineage>
        <taxon>Bacteria</taxon>
        <taxon>Pseudomonadati</taxon>
        <taxon>Myxococcota</taxon>
        <taxon>Myxococcia</taxon>
        <taxon>Myxococcales</taxon>
        <taxon>Cystobacterineae</taxon>
        <taxon>Myxococcaceae</taxon>
        <taxon>Corallococcus</taxon>
    </lineage>
</organism>
<reference evidence="2 3" key="1">
    <citation type="submission" date="2017-06" db="EMBL/GenBank/DDBJ databases">
        <title>Sequencing and comparative analysis of myxobacterial genomes.</title>
        <authorList>
            <person name="Rupp O."/>
            <person name="Goesmann A."/>
            <person name="Sogaard-Andersen L."/>
        </authorList>
    </citation>
    <scope>NUCLEOTIDE SEQUENCE [LARGE SCALE GENOMIC DNA]</scope>
    <source>
        <strain evidence="2 3">DSM 14697</strain>
    </source>
</reference>
<name>A0A250JPI3_9BACT</name>
<sequence>MSLESLLPMVLAAIALVLVVTAYWMRHQRRHRAWRQFAALHDWSCIYSLGTWEVAGLHRGRQFRMRTERHQSNGPGQPHTYLCTVVRLEFGQALPPDVRIRPEGIADKLLKVIGQRDEDVGDAKLDALLTLEYLSDETRDILRAPGVRQQLMTLCRRFTDFTIEGARLTAMKRGMPDSVEALESLVAPALLLSDALHEVAGEAHGRGAGQPSSVAT</sequence>
<evidence type="ECO:0000313" key="3">
    <source>
        <dbReference type="Proteomes" id="UP000217343"/>
    </source>
</evidence>
<dbReference type="EMBL" id="CP022203">
    <property type="protein sequence ID" value="ATB45397.1"/>
    <property type="molecule type" value="Genomic_DNA"/>
</dbReference>